<name>A0A6S7J9Y2_PARCT</name>
<dbReference type="AlphaFoldDB" id="A0A6S7J9Y2"/>
<dbReference type="PROSITE" id="PS50853">
    <property type="entry name" value="FN3"/>
    <property type="match status" value="1"/>
</dbReference>
<evidence type="ECO:0000313" key="3">
    <source>
        <dbReference type="Proteomes" id="UP001152795"/>
    </source>
</evidence>
<dbReference type="SMART" id="SM00060">
    <property type="entry name" value="FN3"/>
    <property type="match status" value="1"/>
</dbReference>
<dbReference type="Pfam" id="PF00041">
    <property type="entry name" value="fn3"/>
    <property type="match status" value="1"/>
</dbReference>
<evidence type="ECO:0000256" key="1">
    <source>
        <dbReference type="ARBA" id="ARBA00022737"/>
    </source>
</evidence>
<protein>
    <submittedName>
        <fullName evidence="2">Down syndrome cell adhesion molecule Dscam2, partial</fullName>
    </submittedName>
</protein>
<dbReference type="Gene3D" id="2.60.40.10">
    <property type="entry name" value="Immunoglobulins"/>
    <property type="match status" value="1"/>
</dbReference>
<reference evidence="2" key="1">
    <citation type="submission" date="2020-04" db="EMBL/GenBank/DDBJ databases">
        <authorList>
            <person name="Alioto T."/>
            <person name="Alioto T."/>
            <person name="Gomez Garrido J."/>
        </authorList>
    </citation>
    <scope>NUCLEOTIDE SEQUENCE</scope>
    <source>
        <strain evidence="2">A484AB</strain>
    </source>
</reference>
<feature type="non-terminal residue" evidence="2">
    <location>
        <position position="1"/>
    </location>
</feature>
<sequence>MLLPKTPSSGVTIANVTALNSTSLKITWEAVASANESITGYTVCYSLNASVNCSNSDQKTVGNDTLSTIITGLNVFTKYYVAVKASTAAGAGPLGGEMEGTTDQA</sequence>
<evidence type="ECO:0000313" key="2">
    <source>
        <dbReference type="EMBL" id="CAB4027487.1"/>
    </source>
</evidence>
<dbReference type="EMBL" id="CACRXK020014829">
    <property type="protein sequence ID" value="CAB4027487.1"/>
    <property type="molecule type" value="Genomic_DNA"/>
</dbReference>
<dbReference type="InterPro" id="IPR003961">
    <property type="entry name" value="FN3_dom"/>
</dbReference>
<comment type="caution">
    <text evidence="2">The sequence shown here is derived from an EMBL/GenBank/DDBJ whole genome shotgun (WGS) entry which is preliminary data.</text>
</comment>
<dbReference type="FunFam" id="2.60.40.10:FF:000028">
    <property type="entry name" value="Neuronal cell adhesion molecule"/>
    <property type="match status" value="1"/>
</dbReference>
<proteinExistence type="predicted"/>
<dbReference type="SUPFAM" id="SSF49265">
    <property type="entry name" value="Fibronectin type III"/>
    <property type="match status" value="1"/>
</dbReference>
<dbReference type="InterPro" id="IPR013783">
    <property type="entry name" value="Ig-like_fold"/>
</dbReference>
<dbReference type="Proteomes" id="UP001152795">
    <property type="component" value="Unassembled WGS sequence"/>
</dbReference>
<keyword evidence="3" id="KW-1185">Reference proteome</keyword>
<accession>A0A6S7J9Y2</accession>
<dbReference type="CDD" id="cd00063">
    <property type="entry name" value="FN3"/>
    <property type="match status" value="1"/>
</dbReference>
<organism evidence="2 3">
    <name type="scientific">Paramuricea clavata</name>
    <name type="common">Red gorgonian</name>
    <name type="synonym">Violescent sea-whip</name>
    <dbReference type="NCBI Taxonomy" id="317549"/>
    <lineage>
        <taxon>Eukaryota</taxon>
        <taxon>Metazoa</taxon>
        <taxon>Cnidaria</taxon>
        <taxon>Anthozoa</taxon>
        <taxon>Octocorallia</taxon>
        <taxon>Malacalcyonacea</taxon>
        <taxon>Plexauridae</taxon>
        <taxon>Paramuricea</taxon>
    </lineage>
</organism>
<keyword evidence="1" id="KW-0677">Repeat</keyword>
<dbReference type="OrthoDB" id="5988507at2759"/>
<dbReference type="InterPro" id="IPR036116">
    <property type="entry name" value="FN3_sf"/>
</dbReference>
<gene>
    <name evidence="2" type="ORF">PACLA_8A007734</name>
</gene>